<dbReference type="InterPro" id="IPR018618">
    <property type="entry name" value="GID4/10-like"/>
</dbReference>
<dbReference type="Proteomes" id="UP000503462">
    <property type="component" value="Chromosome 1"/>
</dbReference>
<dbReference type="GO" id="GO:0006623">
    <property type="term" value="P:protein targeting to vacuole"/>
    <property type="evidence" value="ECO:0007669"/>
    <property type="project" value="TreeGrafter"/>
</dbReference>
<feature type="region of interest" description="Disordered" evidence="2">
    <location>
        <begin position="171"/>
        <end position="203"/>
    </location>
</feature>
<feature type="compositionally biased region" description="Low complexity" evidence="2">
    <location>
        <begin position="406"/>
        <end position="419"/>
    </location>
</feature>
<feature type="compositionally biased region" description="Low complexity" evidence="2">
    <location>
        <begin position="290"/>
        <end position="305"/>
    </location>
</feature>
<evidence type="ECO:0000313" key="3">
    <source>
        <dbReference type="EMBL" id="QIW96061.1"/>
    </source>
</evidence>
<dbReference type="Pfam" id="PF09783">
    <property type="entry name" value="Vac_ImportDeg"/>
    <property type="match status" value="1"/>
</dbReference>
<keyword evidence="4" id="KW-1185">Reference proteome</keyword>
<evidence type="ECO:0000313" key="4">
    <source>
        <dbReference type="Proteomes" id="UP000503462"/>
    </source>
</evidence>
<feature type="compositionally biased region" description="Polar residues" evidence="2">
    <location>
        <begin position="393"/>
        <end position="405"/>
    </location>
</feature>
<dbReference type="GO" id="GO:0045721">
    <property type="term" value="P:negative regulation of gluconeogenesis"/>
    <property type="evidence" value="ECO:0007669"/>
    <property type="project" value="TreeGrafter"/>
</dbReference>
<dbReference type="GO" id="GO:0005773">
    <property type="term" value="C:vacuole"/>
    <property type="evidence" value="ECO:0007669"/>
    <property type="project" value="GOC"/>
</dbReference>
<feature type="compositionally biased region" description="Basic and acidic residues" evidence="2">
    <location>
        <begin position="189"/>
        <end position="198"/>
    </location>
</feature>
<dbReference type="OrthoDB" id="62at2759"/>
<sequence>MPPANTPTGTTPASQPQVNATFDDAQHVANHPSLRSSTPMSYLSAPVPDYAGSLFTVDSDEANTAFLRQSLDAMSSAPARTSSIDHSRDPRLSPSRRHNASSRGTSPSQRDRLQRYLSNLYRMHNPPAPVAAAYSNRTPSPTNQNIYDWAPATSGDPTRADRGLVSAADEDTNVAGQSTVNSRTTTHRSQAEPERWNPDEMEQVTSREANIHPSESMLRYFIDREGSGLSEEEERARGTGWYRPSPLNTENWHTTTRADPWRVTSTRHLNMERNRQERVDALRREYLSDGVTSRTSTGSPRSRTGITNAPGPMESVVRYLDSLRHCDCYDDSLAAAIELNLTTKDLFASKHDEFLLDIDEVEPLCRTSWLQPGAVFEGHQYASNAVLPRARRPSTTSVNGVQLQQSTSGTDSAATSTRDAAPRTHVALPMTGSLLARMAAATYDHWPVRMIIHAINPDDMTLQGTMEAYDVPQHPPSLEAIRTGVQPKAGKKNAPITTYVEGQIIDFRSHSLLTPRAEPRDQRRARIEPAMFPAATPSKDAENWRRLPPFEGLPESYIAEVLSSKDQLNTLNKEYVFMRWKERCFVHGKNDLCSDSERLNDHDRGHGLTINGFYYISMKRSDATVEGLYYDPHSTPYQHLKLQGMRATWPAWQFR</sequence>
<name>A0A6H0XMS7_9PEZI</name>
<proteinExistence type="inferred from homology"/>
<evidence type="ECO:0000256" key="2">
    <source>
        <dbReference type="SAM" id="MobiDB-lite"/>
    </source>
</evidence>
<feature type="region of interest" description="Disordered" evidence="2">
    <location>
        <begin position="391"/>
        <end position="420"/>
    </location>
</feature>
<feature type="region of interest" description="Disordered" evidence="2">
    <location>
        <begin position="289"/>
        <end position="310"/>
    </location>
</feature>
<gene>
    <name evidence="3" type="ORF">AMS68_001579</name>
</gene>
<dbReference type="PANTHER" id="PTHR14534">
    <property type="entry name" value="VACUOLAR IMPORT AND DEGRADATION PROTEIN 24"/>
    <property type="match status" value="1"/>
</dbReference>
<feature type="region of interest" description="Disordered" evidence="2">
    <location>
        <begin position="1"/>
        <end position="45"/>
    </location>
</feature>
<dbReference type="GO" id="GO:0043161">
    <property type="term" value="P:proteasome-mediated ubiquitin-dependent protein catabolic process"/>
    <property type="evidence" value="ECO:0007669"/>
    <property type="project" value="TreeGrafter"/>
</dbReference>
<protein>
    <recommendedName>
        <fullName evidence="5">Vacuolar import and degradation protein-domain-containing protein</fullName>
    </recommendedName>
</protein>
<accession>A0A6H0XMS7</accession>
<reference evidence="3 4" key="1">
    <citation type="journal article" date="2016" name="Sci. Rep.">
        <title>Peltaster fructicola genome reveals evolution from an invasive phytopathogen to an ectophytic parasite.</title>
        <authorList>
            <person name="Xu C."/>
            <person name="Chen H."/>
            <person name="Gleason M.L."/>
            <person name="Xu J.R."/>
            <person name="Liu H."/>
            <person name="Zhang R."/>
            <person name="Sun G."/>
        </authorList>
    </citation>
    <scope>NUCLEOTIDE SEQUENCE [LARGE SCALE GENOMIC DNA]</scope>
    <source>
        <strain evidence="3 4">LNHT1506</strain>
    </source>
</reference>
<dbReference type="PANTHER" id="PTHR14534:SF3">
    <property type="entry name" value="GID COMPLEX SUBUNIT 4 HOMOLOG"/>
    <property type="match status" value="1"/>
</dbReference>
<dbReference type="EMBL" id="CP051139">
    <property type="protein sequence ID" value="QIW96061.1"/>
    <property type="molecule type" value="Genomic_DNA"/>
</dbReference>
<comment type="similarity">
    <text evidence="1">Belongs to the GID4/VID24 family.</text>
</comment>
<dbReference type="GO" id="GO:0034657">
    <property type="term" value="C:GID complex"/>
    <property type="evidence" value="ECO:0007669"/>
    <property type="project" value="TreeGrafter"/>
</dbReference>
<dbReference type="AlphaFoldDB" id="A0A6H0XMS7"/>
<feature type="compositionally biased region" description="Low complexity" evidence="2">
    <location>
        <begin position="1"/>
        <end position="13"/>
    </location>
</feature>
<feature type="compositionally biased region" description="Polar residues" evidence="2">
    <location>
        <begin position="174"/>
        <end position="188"/>
    </location>
</feature>
<evidence type="ECO:0008006" key="5">
    <source>
        <dbReference type="Google" id="ProtNLM"/>
    </source>
</evidence>
<feature type="region of interest" description="Disordered" evidence="2">
    <location>
        <begin position="74"/>
        <end position="111"/>
    </location>
</feature>
<evidence type="ECO:0000256" key="1">
    <source>
        <dbReference type="ARBA" id="ARBA00061469"/>
    </source>
</evidence>
<organism evidence="3 4">
    <name type="scientific">Peltaster fructicola</name>
    <dbReference type="NCBI Taxonomy" id="286661"/>
    <lineage>
        <taxon>Eukaryota</taxon>
        <taxon>Fungi</taxon>
        <taxon>Dikarya</taxon>
        <taxon>Ascomycota</taxon>
        <taxon>Pezizomycotina</taxon>
        <taxon>Dothideomycetes</taxon>
        <taxon>Dothideomycetes incertae sedis</taxon>
        <taxon>Peltaster</taxon>
    </lineage>
</organism>
<dbReference type="GO" id="GO:0007039">
    <property type="term" value="P:protein catabolic process in the vacuole"/>
    <property type="evidence" value="ECO:0007669"/>
    <property type="project" value="TreeGrafter"/>
</dbReference>